<dbReference type="EMBL" id="CAUYUJ010004324">
    <property type="protein sequence ID" value="CAK0809122.1"/>
    <property type="molecule type" value="Genomic_DNA"/>
</dbReference>
<feature type="region of interest" description="Disordered" evidence="1">
    <location>
        <begin position="1"/>
        <end position="54"/>
    </location>
</feature>
<evidence type="ECO:0000313" key="2">
    <source>
        <dbReference type="EMBL" id="CAK0809122.1"/>
    </source>
</evidence>
<proteinExistence type="predicted"/>
<comment type="caution">
    <text evidence="2">The sequence shown here is derived from an EMBL/GenBank/DDBJ whole genome shotgun (WGS) entry which is preliminary data.</text>
</comment>
<feature type="non-terminal residue" evidence="2">
    <location>
        <position position="1"/>
    </location>
</feature>
<reference evidence="2" key="1">
    <citation type="submission" date="2023-10" db="EMBL/GenBank/DDBJ databases">
        <authorList>
            <person name="Chen Y."/>
            <person name="Shah S."/>
            <person name="Dougan E. K."/>
            <person name="Thang M."/>
            <person name="Chan C."/>
        </authorList>
    </citation>
    <scope>NUCLEOTIDE SEQUENCE [LARGE SCALE GENOMIC DNA]</scope>
</reference>
<accession>A0ABN9QU67</accession>
<feature type="compositionally biased region" description="Low complexity" evidence="1">
    <location>
        <begin position="21"/>
        <end position="44"/>
    </location>
</feature>
<name>A0ABN9QU67_9DINO</name>
<sequence>VEEGFRFQHLVPRASGLPRSGEAPAPLAAGAAGAAPAEAGTSPAEARKAPSAGELVDQAVADAGDGHQGRAAAAPGAPAAAAGSVHVARPDVSKMLSFRPALDVVGLKTPRPAAGTLERQPGGMRGDLEDQAQLPTMIPKCLQDLLAVLPSRPLKGAKPDVDYLLTVLQTVNIPPIPVKDLESFRYDSLRLLKDEGSLHRRMKDELDGDGGGFFSSRPTIYRERLQAKRRKLAEEKQAGAKPEPAF</sequence>
<evidence type="ECO:0000313" key="3">
    <source>
        <dbReference type="Proteomes" id="UP001189429"/>
    </source>
</evidence>
<keyword evidence="3" id="KW-1185">Reference proteome</keyword>
<dbReference type="Proteomes" id="UP001189429">
    <property type="component" value="Unassembled WGS sequence"/>
</dbReference>
<organism evidence="2 3">
    <name type="scientific">Prorocentrum cordatum</name>
    <dbReference type="NCBI Taxonomy" id="2364126"/>
    <lineage>
        <taxon>Eukaryota</taxon>
        <taxon>Sar</taxon>
        <taxon>Alveolata</taxon>
        <taxon>Dinophyceae</taxon>
        <taxon>Prorocentrales</taxon>
        <taxon>Prorocentraceae</taxon>
        <taxon>Prorocentrum</taxon>
    </lineage>
</organism>
<gene>
    <name evidence="2" type="ORF">PCOR1329_LOCUS14454</name>
</gene>
<evidence type="ECO:0000256" key="1">
    <source>
        <dbReference type="SAM" id="MobiDB-lite"/>
    </source>
</evidence>
<protein>
    <submittedName>
        <fullName evidence="2">Uncharacterized protein</fullName>
    </submittedName>
</protein>